<evidence type="ECO:0000313" key="3">
    <source>
        <dbReference type="EMBL" id="EFV13403.1"/>
    </source>
</evidence>
<dbReference type="STRING" id="679197.HMPREF9336_01734"/>
<dbReference type="GO" id="GO:0080120">
    <property type="term" value="P:CAAX-box protein maturation"/>
    <property type="evidence" value="ECO:0007669"/>
    <property type="project" value="UniProtKB-ARBA"/>
</dbReference>
<dbReference type="EMBL" id="ACZI02000002">
    <property type="protein sequence ID" value="EFV13403.1"/>
    <property type="molecule type" value="Genomic_DNA"/>
</dbReference>
<dbReference type="AlphaFoldDB" id="E5XQG2"/>
<evidence type="ECO:0000313" key="4">
    <source>
        <dbReference type="Proteomes" id="UP000004816"/>
    </source>
</evidence>
<protein>
    <recommendedName>
        <fullName evidence="2">CAAX prenyl protease 2/Lysostaphin resistance protein A-like domain-containing protein</fullName>
    </recommendedName>
</protein>
<feature type="transmembrane region" description="Helical" evidence="1">
    <location>
        <begin position="15"/>
        <end position="36"/>
    </location>
</feature>
<organism evidence="3 4">
    <name type="scientific">Segniliparus rugosus (strain ATCC BAA-974 / DSM 45345 / CCUG 50838 / CIP 108380 / JCM 13579 / CDC 945)</name>
    <dbReference type="NCBI Taxonomy" id="679197"/>
    <lineage>
        <taxon>Bacteria</taxon>
        <taxon>Bacillati</taxon>
        <taxon>Actinomycetota</taxon>
        <taxon>Actinomycetes</taxon>
        <taxon>Mycobacteriales</taxon>
        <taxon>Segniliparaceae</taxon>
        <taxon>Segniliparus</taxon>
    </lineage>
</organism>
<feature type="transmembrane region" description="Helical" evidence="1">
    <location>
        <begin position="239"/>
        <end position="256"/>
    </location>
</feature>
<dbReference type="InterPro" id="IPR003675">
    <property type="entry name" value="Rce1/LyrA-like_dom"/>
</dbReference>
<gene>
    <name evidence="3" type="ORF">HMPREF9336_01734</name>
</gene>
<comment type="caution">
    <text evidence="3">The sequence shown here is derived from an EMBL/GenBank/DDBJ whole genome shotgun (WGS) entry which is preliminary data.</text>
</comment>
<keyword evidence="1" id="KW-1133">Transmembrane helix</keyword>
<keyword evidence="1" id="KW-0472">Membrane</keyword>
<dbReference type="Pfam" id="PF02517">
    <property type="entry name" value="Rce1-like"/>
    <property type="match status" value="1"/>
</dbReference>
<dbReference type="Proteomes" id="UP000004816">
    <property type="component" value="Unassembled WGS sequence"/>
</dbReference>
<sequence>MGQTEDAERPPIKPLLVEVGVVLLVTFGASALTSVLDLADMSLTAGGVGAHRVTLNAPALRVAALDVGRGLVYAAHLAAFAGLAAVLLAKDRRGNGEGGILGRLGLSWTGARQAARDLGSGMCLAALIGVPGLALYLAAHQLGLAPAVAPAQGYPWWRAPELVLLAFANGLAEEVVVVGYLITRLRQLGVSSRLALCASALLRGCYHLYQGLPAGAGNVAMGLVFGLVWLRWRRLAPLVAAHALIDSVAFVGYPLLHGHVSWLP</sequence>
<proteinExistence type="predicted"/>
<reference evidence="3 4" key="1">
    <citation type="journal article" date="2011" name="Stand. Genomic Sci.">
        <title>High quality draft genome sequence of Segniliparus rugosus CDC 945(T)= (ATCC BAA-974(T)).</title>
        <authorList>
            <person name="Earl A.M."/>
            <person name="Desjardins C.A."/>
            <person name="Fitzgerald M.G."/>
            <person name="Arachchi H.M."/>
            <person name="Zeng Q."/>
            <person name="Mehta T."/>
            <person name="Griggs A."/>
            <person name="Birren B.W."/>
            <person name="Toney N.C."/>
            <person name="Carr J."/>
            <person name="Posey J."/>
            <person name="Butler W.R."/>
        </authorList>
    </citation>
    <scope>NUCLEOTIDE SEQUENCE [LARGE SCALE GENOMIC DNA]</scope>
    <source>
        <strain evidence="4">ATCC BAA-974 / DSM 45345 / CCUG 50838 / CIP 108380 / JCM 13579 / CDC 945</strain>
    </source>
</reference>
<dbReference type="OrthoDB" id="4453618at2"/>
<feature type="transmembrane region" description="Helical" evidence="1">
    <location>
        <begin position="215"/>
        <end position="232"/>
    </location>
</feature>
<dbReference type="HOGENOM" id="CLU_080128_0_0_11"/>
<evidence type="ECO:0000256" key="1">
    <source>
        <dbReference type="SAM" id="Phobius"/>
    </source>
</evidence>
<dbReference type="RefSeq" id="WP_007469465.1">
    <property type="nucleotide sequence ID" value="NZ_KI391953.1"/>
</dbReference>
<name>E5XQG2_SEGRC</name>
<accession>E5XQG2</accession>
<dbReference type="GO" id="GO:0004175">
    <property type="term" value="F:endopeptidase activity"/>
    <property type="evidence" value="ECO:0007669"/>
    <property type="project" value="UniProtKB-ARBA"/>
</dbReference>
<dbReference type="eggNOG" id="COG1266">
    <property type="taxonomic scope" value="Bacteria"/>
</dbReference>
<evidence type="ECO:0000259" key="2">
    <source>
        <dbReference type="Pfam" id="PF02517"/>
    </source>
</evidence>
<keyword evidence="4" id="KW-1185">Reference proteome</keyword>
<keyword evidence="1" id="KW-0812">Transmembrane</keyword>
<feature type="domain" description="CAAX prenyl protease 2/Lysostaphin resistance protein A-like" evidence="2">
    <location>
        <begin position="156"/>
        <end position="247"/>
    </location>
</feature>
<feature type="transmembrane region" description="Helical" evidence="1">
    <location>
        <begin position="70"/>
        <end position="89"/>
    </location>
</feature>
<feature type="transmembrane region" description="Helical" evidence="1">
    <location>
        <begin position="122"/>
        <end position="142"/>
    </location>
</feature>